<name>A0A4D6NI24_VIGUN</name>
<keyword evidence="2" id="KW-1185">Reference proteome</keyword>
<protein>
    <submittedName>
        <fullName evidence="1">Uncharacterized protein</fullName>
    </submittedName>
</protein>
<sequence>MYSLCSPSSIHSCFFSPSFCAVVPLTRASALHLVIRPSSVLHSVQCPSFSAVVPRIFVGSFYLWWSLEEVDSLKEVLLSNCVTSSK</sequence>
<evidence type="ECO:0000313" key="1">
    <source>
        <dbReference type="EMBL" id="QCE12651.1"/>
    </source>
</evidence>
<accession>A0A4D6NI24</accession>
<dbReference type="Proteomes" id="UP000501690">
    <property type="component" value="Linkage Group LG10"/>
</dbReference>
<gene>
    <name evidence="1" type="ORF">DEO72_LG10g3898</name>
</gene>
<dbReference type="EMBL" id="CP039354">
    <property type="protein sequence ID" value="QCE12651.1"/>
    <property type="molecule type" value="Genomic_DNA"/>
</dbReference>
<evidence type="ECO:0000313" key="2">
    <source>
        <dbReference type="Proteomes" id="UP000501690"/>
    </source>
</evidence>
<organism evidence="1 2">
    <name type="scientific">Vigna unguiculata</name>
    <name type="common">Cowpea</name>
    <dbReference type="NCBI Taxonomy" id="3917"/>
    <lineage>
        <taxon>Eukaryota</taxon>
        <taxon>Viridiplantae</taxon>
        <taxon>Streptophyta</taxon>
        <taxon>Embryophyta</taxon>
        <taxon>Tracheophyta</taxon>
        <taxon>Spermatophyta</taxon>
        <taxon>Magnoliopsida</taxon>
        <taxon>eudicotyledons</taxon>
        <taxon>Gunneridae</taxon>
        <taxon>Pentapetalae</taxon>
        <taxon>rosids</taxon>
        <taxon>fabids</taxon>
        <taxon>Fabales</taxon>
        <taxon>Fabaceae</taxon>
        <taxon>Papilionoideae</taxon>
        <taxon>50 kb inversion clade</taxon>
        <taxon>NPAAA clade</taxon>
        <taxon>indigoferoid/millettioid clade</taxon>
        <taxon>Phaseoleae</taxon>
        <taxon>Vigna</taxon>
    </lineage>
</organism>
<dbReference type="AlphaFoldDB" id="A0A4D6NI24"/>
<reference evidence="1 2" key="1">
    <citation type="submission" date="2019-04" db="EMBL/GenBank/DDBJ databases">
        <title>An improved genome assembly and genetic linkage map for asparagus bean, Vigna unguiculata ssp. sesquipedialis.</title>
        <authorList>
            <person name="Xia Q."/>
            <person name="Zhang R."/>
            <person name="Dong Y."/>
        </authorList>
    </citation>
    <scope>NUCLEOTIDE SEQUENCE [LARGE SCALE GENOMIC DNA]</scope>
    <source>
        <tissue evidence="1">Leaf</tissue>
    </source>
</reference>
<proteinExistence type="predicted"/>